<dbReference type="Gene3D" id="3.20.20.140">
    <property type="entry name" value="Metal-dependent hydrolases"/>
    <property type="match status" value="1"/>
</dbReference>
<dbReference type="OrthoDB" id="9997at2"/>
<keyword evidence="3" id="KW-1185">Reference proteome</keyword>
<organism evidence="2 3">
    <name type="scientific">Desulfurobacterium atlanticum</name>
    <dbReference type="NCBI Taxonomy" id="240169"/>
    <lineage>
        <taxon>Bacteria</taxon>
        <taxon>Pseudomonadati</taxon>
        <taxon>Aquificota</taxon>
        <taxon>Aquificia</taxon>
        <taxon>Desulfurobacteriales</taxon>
        <taxon>Desulfurobacteriaceae</taxon>
        <taxon>Desulfurobacterium</taxon>
    </lineage>
</organism>
<dbReference type="EMBL" id="FZOB01000003">
    <property type="protein sequence ID" value="SNR69874.1"/>
    <property type="molecule type" value="Genomic_DNA"/>
</dbReference>
<dbReference type="InterPro" id="IPR003141">
    <property type="entry name" value="Pol/His_phosphatase_N"/>
</dbReference>
<evidence type="ECO:0000313" key="2">
    <source>
        <dbReference type="EMBL" id="SNR69874.1"/>
    </source>
</evidence>
<reference evidence="3" key="1">
    <citation type="submission" date="2017-06" db="EMBL/GenBank/DDBJ databases">
        <authorList>
            <person name="Varghese N."/>
            <person name="Submissions S."/>
        </authorList>
    </citation>
    <scope>NUCLEOTIDE SEQUENCE [LARGE SCALE GENOMIC DNA]</scope>
    <source>
        <strain evidence="3">DSM 15668</strain>
    </source>
</reference>
<sequence length="359" mass="42125">MFPLFFVIFLLLLFFFYLDIRPIKRLKKLEKGLSYKVKIPQNIYRYNVAIHIHTQFSRDSLGKPSDIKKAMEVNAIDYAFITDHDNDNYKFFEDERTITGVEKNTPSGRLLLLGNKIPVISHPNNFEFDHYRWKGEFKEDHLYEIINIKDAIVWNKPLTIATLIKNIFFWPFTRNLLRKWNSLIPLETWSKLYTERAKKLKIIGGLDIHIKAVYQEHTHGILIPSYINGFRWLINKIYSRKPIKNKESIMKAIANGNLYLSIEGFEGDFLCTKNGKVFLPGEKVPSGSILNISAKKKKTLKMIKKDGNPIKITDKPAFTFKLEDEGFYHVEVFEYDFRLGNLYFGFKPVAITNYFEVTK</sequence>
<protein>
    <recommendedName>
        <fullName evidence="1">Polymerase/histidinol phosphatase N-terminal domain-containing protein</fullName>
    </recommendedName>
</protein>
<dbReference type="InterPro" id="IPR016195">
    <property type="entry name" value="Pol/histidinol_Pase-like"/>
</dbReference>
<accession>A0A238YGX4</accession>
<evidence type="ECO:0000259" key="1">
    <source>
        <dbReference type="SMART" id="SM00481"/>
    </source>
</evidence>
<dbReference type="RefSeq" id="WP_089322657.1">
    <property type="nucleotide sequence ID" value="NZ_FZOB01000003.1"/>
</dbReference>
<dbReference type="AlphaFoldDB" id="A0A238YGX4"/>
<dbReference type="Proteomes" id="UP000198405">
    <property type="component" value="Unassembled WGS sequence"/>
</dbReference>
<dbReference type="SUPFAM" id="SSF89550">
    <property type="entry name" value="PHP domain-like"/>
    <property type="match status" value="1"/>
</dbReference>
<gene>
    <name evidence="2" type="ORF">SAMN06265340_103110</name>
</gene>
<evidence type="ECO:0000313" key="3">
    <source>
        <dbReference type="Proteomes" id="UP000198405"/>
    </source>
</evidence>
<proteinExistence type="predicted"/>
<dbReference type="SMART" id="SM00481">
    <property type="entry name" value="POLIIIAc"/>
    <property type="match status" value="1"/>
</dbReference>
<name>A0A238YGX4_9BACT</name>
<feature type="domain" description="Polymerase/histidinol phosphatase N-terminal" evidence="1">
    <location>
        <begin position="48"/>
        <end position="107"/>
    </location>
</feature>